<evidence type="ECO:0000313" key="1">
    <source>
        <dbReference type="EMBL" id="QJQ00229.1"/>
    </source>
</evidence>
<reference evidence="1 2" key="1">
    <citation type="journal article" date="2012" name="J. Bacteriol.">
        <title>Genome sequence of the pathogenic Herbaspirillum seropedicae strain Os34, isolated from rice roots.</title>
        <authorList>
            <person name="Ye W."/>
            <person name="Ye S."/>
            <person name="Liu J."/>
            <person name="Chang S."/>
            <person name="Chen M."/>
            <person name="Zhu B."/>
            <person name="Guo L."/>
            <person name="An Q."/>
        </authorList>
    </citation>
    <scope>NUCLEOTIDE SEQUENCE [LARGE SCALE GENOMIC DNA]</scope>
    <source>
        <strain evidence="1 2">Os34</strain>
    </source>
</reference>
<gene>
    <name evidence="1" type="ORF">C798_08290</name>
</gene>
<name>A0A6M3ZNR9_9BURK</name>
<evidence type="ECO:0000313" key="2">
    <source>
        <dbReference type="Proteomes" id="UP000501648"/>
    </source>
</evidence>
<accession>A0A6M3ZNR9</accession>
<dbReference type="EMBL" id="CP008956">
    <property type="protein sequence ID" value="QJQ00229.1"/>
    <property type="molecule type" value="Genomic_DNA"/>
</dbReference>
<dbReference type="Proteomes" id="UP000501648">
    <property type="component" value="Chromosome"/>
</dbReference>
<proteinExistence type="predicted"/>
<organism evidence="1 2">
    <name type="scientific">Herbaspirillum rubrisubalbicans Os34</name>
    <dbReference type="NCBI Taxonomy" id="1235827"/>
    <lineage>
        <taxon>Bacteria</taxon>
        <taxon>Pseudomonadati</taxon>
        <taxon>Pseudomonadota</taxon>
        <taxon>Betaproteobacteria</taxon>
        <taxon>Burkholderiales</taxon>
        <taxon>Oxalobacteraceae</taxon>
        <taxon>Herbaspirillum</taxon>
    </lineage>
</organism>
<protein>
    <submittedName>
        <fullName evidence="1">Uncharacterized protein</fullName>
    </submittedName>
</protein>
<sequence>MPTWKERVIRSLERIIQWRGRPDRIRCDCSRRILVAELYGKIDVVAEGENIYAQYNNATEKLLLASSGMSLKLVAGAGFVIQKQRLKLN</sequence>
<dbReference type="AlphaFoldDB" id="A0A6M3ZNR9"/>